<organism evidence="3 4">
    <name type="scientific">Sphaerisporangium aureirubrum</name>
    <dbReference type="NCBI Taxonomy" id="1544736"/>
    <lineage>
        <taxon>Bacteria</taxon>
        <taxon>Bacillati</taxon>
        <taxon>Actinomycetota</taxon>
        <taxon>Actinomycetes</taxon>
        <taxon>Streptosporangiales</taxon>
        <taxon>Streptosporangiaceae</taxon>
        <taxon>Sphaerisporangium</taxon>
    </lineage>
</organism>
<keyword evidence="1" id="KW-0418">Kinase</keyword>
<evidence type="ECO:0000313" key="3">
    <source>
        <dbReference type="EMBL" id="MFC6079558.1"/>
    </source>
</evidence>
<proteinExistence type="predicted"/>
<evidence type="ECO:0000259" key="2">
    <source>
        <dbReference type="Pfam" id="PF13581"/>
    </source>
</evidence>
<keyword evidence="3" id="KW-0067">ATP-binding</keyword>
<keyword evidence="1" id="KW-0723">Serine/threonine-protein kinase</keyword>
<keyword evidence="1" id="KW-0808">Transferase</keyword>
<reference evidence="4" key="1">
    <citation type="journal article" date="2019" name="Int. J. Syst. Evol. Microbiol.">
        <title>The Global Catalogue of Microorganisms (GCM) 10K type strain sequencing project: providing services to taxonomists for standard genome sequencing and annotation.</title>
        <authorList>
            <consortium name="The Broad Institute Genomics Platform"/>
            <consortium name="The Broad Institute Genome Sequencing Center for Infectious Disease"/>
            <person name="Wu L."/>
            <person name="Ma J."/>
        </authorList>
    </citation>
    <scope>NUCLEOTIDE SEQUENCE [LARGE SCALE GENOMIC DNA]</scope>
    <source>
        <strain evidence="4">JCM 30346</strain>
    </source>
</reference>
<dbReference type="InterPro" id="IPR036890">
    <property type="entry name" value="HATPase_C_sf"/>
</dbReference>
<protein>
    <submittedName>
        <fullName evidence="3">ATP-binding protein</fullName>
    </submittedName>
</protein>
<keyword evidence="3" id="KW-0547">Nucleotide-binding</keyword>
<comment type="caution">
    <text evidence="3">The sequence shown here is derived from an EMBL/GenBank/DDBJ whole genome shotgun (WGS) entry which is preliminary data.</text>
</comment>
<dbReference type="GO" id="GO:0005524">
    <property type="term" value="F:ATP binding"/>
    <property type="evidence" value="ECO:0007669"/>
    <property type="project" value="UniProtKB-KW"/>
</dbReference>
<dbReference type="InterPro" id="IPR003594">
    <property type="entry name" value="HATPase_dom"/>
</dbReference>
<gene>
    <name evidence="3" type="ORF">ACFP1K_00165</name>
</gene>
<dbReference type="EMBL" id="JBHSRF010000001">
    <property type="protein sequence ID" value="MFC6079558.1"/>
    <property type="molecule type" value="Genomic_DNA"/>
</dbReference>
<accession>A0ABW1N7T4</accession>
<evidence type="ECO:0000313" key="4">
    <source>
        <dbReference type="Proteomes" id="UP001596137"/>
    </source>
</evidence>
<dbReference type="Pfam" id="PF13581">
    <property type="entry name" value="HATPase_c_2"/>
    <property type="match status" value="1"/>
</dbReference>
<evidence type="ECO:0000256" key="1">
    <source>
        <dbReference type="ARBA" id="ARBA00022527"/>
    </source>
</evidence>
<dbReference type="Proteomes" id="UP001596137">
    <property type="component" value="Unassembled WGS sequence"/>
</dbReference>
<dbReference type="CDD" id="cd16936">
    <property type="entry name" value="HATPase_RsbW-like"/>
    <property type="match status" value="1"/>
</dbReference>
<dbReference type="PANTHER" id="PTHR35526">
    <property type="entry name" value="ANTI-SIGMA-F FACTOR RSBW-RELATED"/>
    <property type="match status" value="1"/>
</dbReference>
<dbReference type="SUPFAM" id="SSF55874">
    <property type="entry name" value="ATPase domain of HSP90 chaperone/DNA topoisomerase II/histidine kinase"/>
    <property type="match status" value="1"/>
</dbReference>
<dbReference type="InterPro" id="IPR050267">
    <property type="entry name" value="Anti-sigma-factor_SerPK"/>
</dbReference>
<keyword evidence="4" id="KW-1185">Reference proteome</keyword>
<dbReference type="RefSeq" id="WP_380745728.1">
    <property type="nucleotide sequence ID" value="NZ_JBHSRF010000001.1"/>
</dbReference>
<dbReference type="PANTHER" id="PTHR35526:SF3">
    <property type="entry name" value="ANTI-SIGMA-F FACTOR RSBW"/>
    <property type="match status" value="1"/>
</dbReference>
<sequence length="145" mass="15049">MALAANPLSKSICLAGTFESVGVARGFVRDVLGEGHPDIDVVTLLASELTANAVRHSRSGRREGGRLVVTVAVGDAGVRVEVVDEGADDTVPVVAGREDALSEGGRGLWLVREMAAEWGWAEDGVGRTVWFHVGADGGGLVEEGD</sequence>
<feature type="domain" description="Histidine kinase/HSP90-like ATPase" evidence="2">
    <location>
        <begin position="19"/>
        <end position="131"/>
    </location>
</feature>
<dbReference type="Gene3D" id="3.30.565.10">
    <property type="entry name" value="Histidine kinase-like ATPase, C-terminal domain"/>
    <property type="match status" value="1"/>
</dbReference>
<name>A0ABW1N7T4_9ACTN</name>